<proteinExistence type="predicted"/>
<evidence type="ECO:0000313" key="1">
    <source>
        <dbReference type="EMBL" id="KKN68370.1"/>
    </source>
</evidence>
<reference evidence="1" key="1">
    <citation type="journal article" date="2015" name="Nature">
        <title>Complex archaea that bridge the gap between prokaryotes and eukaryotes.</title>
        <authorList>
            <person name="Spang A."/>
            <person name="Saw J.H."/>
            <person name="Jorgensen S.L."/>
            <person name="Zaremba-Niedzwiedzka K."/>
            <person name="Martijn J."/>
            <person name="Lind A.E."/>
            <person name="van Eijk R."/>
            <person name="Schleper C."/>
            <person name="Guy L."/>
            <person name="Ettema T.J."/>
        </authorList>
    </citation>
    <scope>NUCLEOTIDE SEQUENCE</scope>
</reference>
<dbReference type="AlphaFoldDB" id="A0A0F9SHI7"/>
<gene>
    <name evidence="1" type="ORF">LCGC14_0452460</name>
</gene>
<sequence length="85" mass="9558">MEIKMDIELGWKVRDVVSDFSGIVIGIVSYLTGCDQALIVPKTSQENKKEDSVWIDIQRLERIGDFCLELDNSKNAGSDMSPPIR</sequence>
<name>A0A0F9SHI7_9ZZZZ</name>
<dbReference type="EMBL" id="LAZR01000451">
    <property type="protein sequence ID" value="KKN68370.1"/>
    <property type="molecule type" value="Genomic_DNA"/>
</dbReference>
<protein>
    <submittedName>
        <fullName evidence="1">Uncharacterized protein</fullName>
    </submittedName>
</protein>
<accession>A0A0F9SHI7</accession>
<comment type="caution">
    <text evidence="1">The sequence shown here is derived from an EMBL/GenBank/DDBJ whole genome shotgun (WGS) entry which is preliminary data.</text>
</comment>
<organism evidence="1">
    <name type="scientific">marine sediment metagenome</name>
    <dbReference type="NCBI Taxonomy" id="412755"/>
    <lineage>
        <taxon>unclassified sequences</taxon>
        <taxon>metagenomes</taxon>
        <taxon>ecological metagenomes</taxon>
    </lineage>
</organism>